<feature type="domain" description="Helicase-associated" evidence="2">
    <location>
        <begin position="248"/>
        <end position="315"/>
    </location>
</feature>
<feature type="compositionally biased region" description="Pro residues" evidence="1">
    <location>
        <begin position="425"/>
        <end position="451"/>
    </location>
</feature>
<comment type="caution">
    <text evidence="3">The sequence shown here is derived from an EMBL/GenBank/DDBJ whole genome shotgun (WGS) entry which is preliminary data.</text>
</comment>
<feature type="domain" description="Helicase-associated" evidence="2">
    <location>
        <begin position="162"/>
        <end position="227"/>
    </location>
</feature>
<dbReference type="EMBL" id="CAKOGP040001758">
    <property type="protein sequence ID" value="CAJ1949083.1"/>
    <property type="molecule type" value="Genomic_DNA"/>
</dbReference>
<evidence type="ECO:0000313" key="3">
    <source>
        <dbReference type="EMBL" id="CAJ1949083.1"/>
    </source>
</evidence>
<name>A0AAD2FQ16_9STRA</name>
<feature type="region of interest" description="Disordered" evidence="1">
    <location>
        <begin position="412"/>
        <end position="470"/>
    </location>
</feature>
<evidence type="ECO:0000313" key="4">
    <source>
        <dbReference type="Proteomes" id="UP001295423"/>
    </source>
</evidence>
<protein>
    <recommendedName>
        <fullName evidence="2">Helicase-associated domain-containing protein</fullName>
    </recommendedName>
</protein>
<keyword evidence="4" id="KW-1185">Reference proteome</keyword>
<sequence>MTLRKQQETWEVRLKELKAYKVANGHCNVPLHYEENKQLGRWVDKQRTYYRQMKEGKKSSMTAERIEKLEGLNFRWKIRDSDHVPWEERMKQLKAYRDLHGDCNVPYHHPENKALGKWVSRQREFFKFRQEGLRSSLTDERVNELAEVGFTWKVRDQTDYVPWETRIRELKEYKKKHGDVVVPKDYEANKKLGRWVDHQLSFYSMQLGGLPTPLTAERTKELEALGFSEEMLQDTEHSPSSGHSSVLDANWKKRLDELKQYRDEHGDCSVPKRYKANTALGYWVNTQRKHYKLLKEGKKSTMTNARIQELEKLGFAWNQNEAIWNKRIQELKDYSKEHGHCNVPRNYSQNIELAKWIDSQRKQYSMKRDGKKASITDARVAELEGMGLTWKPRKGAPLVPVVGAVEAAAPPPKAASVPAVAAPPAVKPAPDPVPVPPAATKPAPTVAPPAKPEAEAPAPSAKDGPASVEI</sequence>
<organism evidence="3 4">
    <name type="scientific">Cylindrotheca closterium</name>
    <dbReference type="NCBI Taxonomy" id="2856"/>
    <lineage>
        <taxon>Eukaryota</taxon>
        <taxon>Sar</taxon>
        <taxon>Stramenopiles</taxon>
        <taxon>Ochrophyta</taxon>
        <taxon>Bacillariophyta</taxon>
        <taxon>Bacillariophyceae</taxon>
        <taxon>Bacillariophycidae</taxon>
        <taxon>Bacillariales</taxon>
        <taxon>Bacillariaceae</taxon>
        <taxon>Cylindrotheca</taxon>
    </lineage>
</organism>
<dbReference type="PANTHER" id="PTHR33418">
    <property type="entry name" value="HELICASE-ASSOCIATED"/>
    <property type="match status" value="1"/>
</dbReference>
<feature type="domain" description="Helicase-associated" evidence="2">
    <location>
        <begin position="7"/>
        <end position="74"/>
    </location>
</feature>
<dbReference type="Proteomes" id="UP001295423">
    <property type="component" value="Unassembled WGS sequence"/>
</dbReference>
<proteinExistence type="predicted"/>
<feature type="compositionally biased region" description="Low complexity" evidence="1">
    <location>
        <begin position="412"/>
        <end position="424"/>
    </location>
</feature>
<dbReference type="AlphaFoldDB" id="A0AAD2FQ16"/>
<reference evidence="3" key="1">
    <citation type="submission" date="2023-08" db="EMBL/GenBank/DDBJ databases">
        <authorList>
            <person name="Audoor S."/>
            <person name="Bilcke G."/>
        </authorList>
    </citation>
    <scope>NUCLEOTIDE SEQUENCE</scope>
</reference>
<dbReference type="PANTHER" id="PTHR33418:SF1">
    <property type="entry name" value="HELICASE-ASSOCIATED DOMAIN-CONTAINING PROTEIN"/>
    <property type="match status" value="1"/>
</dbReference>
<accession>A0AAD2FQ16</accession>
<dbReference type="Pfam" id="PF03457">
    <property type="entry name" value="HA"/>
    <property type="match status" value="5"/>
</dbReference>
<feature type="domain" description="Helicase-associated" evidence="2">
    <location>
        <begin position="84"/>
        <end position="150"/>
    </location>
</feature>
<dbReference type="InterPro" id="IPR005114">
    <property type="entry name" value="Helicase_assoc"/>
</dbReference>
<evidence type="ECO:0000259" key="2">
    <source>
        <dbReference type="Pfam" id="PF03457"/>
    </source>
</evidence>
<gene>
    <name evidence="3" type="ORF">CYCCA115_LOCUS11917</name>
</gene>
<evidence type="ECO:0000256" key="1">
    <source>
        <dbReference type="SAM" id="MobiDB-lite"/>
    </source>
</evidence>
<feature type="domain" description="Helicase-associated" evidence="2">
    <location>
        <begin position="321"/>
        <end position="387"/>
    </location>
</feature>
<dbReference type="Gene3D" id="6.10.140.530">
    <property type="match status" value="5"/>
</dbReference>